<dbReference type="InterPro" id="IPR036249">
    <property type="entry name" value="Thioredoxin-like_sf"/>
</dbReference>
<dbReference type="Pfam" id="PF06764">
    <property type="entry name" value="DUF1223"/>
    <property type="match status" value="1"/>
</dbReference>
<keyword evidence="1" id="KW-0732">Signal</keyword>
<comment type="caution">
    <text evidence="2">The sequence shown here is derived from an EMBL/GenBank/DDBJ whole genome shotgun (WGS) entry which is preliminary data.</text>
</comment>
<sequence>MRVLTRSSRRGVASTLFALALLPSPAGVAAAPSCSARSGPTVPVVVELYTSEGCDSCPPADRWLGTLKGRTDVVPLAFHVDYWDSRDWKDRFAQPKFTRRQNAALRSSGARFAYTPQVVVDGRDEPGWSRIPASTLQARTPATVDMTLAQDPTGLALTLAPRAGAPAELEGYVAVVDDGMQTHVDGGENRGATLRQDSVVRELLPWNLAGAEPATLRFASRTTPEPGATRHWVAVATNGAYGPPVQAVTLACTP</sequence>
<dbReference type="AlphaFoldDB" id="A0A9X1YK16"/>
<accession>A0A9X1YK16</accession>
<feature type="signal peptide" evidence="1">
    <location>
        <begin position="1"/>
        <end position="29"/>
    </location>
</feature>
<protein>
    <submittedName>
        <fullName evidence="2">DUF1223 domain-containing protein</fullName>
    </submittedName>
</protein>
<name>A0A9X1YK16_9BURK</name>
<dbReference type="PANTHER" id="PTHR36057:SF1">
    <property type="entry name" value="LIPOPROTEIN LIPID ATTACHMENT SITE-LIKE PROTEIN, PUTATIVE (DUF1223)-RELATED"/>
    <property type="match status" value="1"/>
</dbReference>
<reference evidence="2" key="1">
    <citation type="submission" date="2021-11" db="EMBL/GenBank/DDBJ databases">
        <title>BS-T2-15 a new species belonging to the Comamonadaceae family isolated from the soil of a French oak forest.</title>
        <authorList>
            <person name="Mieszkin S."/>
            <person name="Alain K."/>
        </authorList>
    </citation>
    <scope>NUCLEOTIDE SEQUENCE</scope>
    <source>
        <strain evidence="2">BS-T2-15</strain>
    </source>
</reference>
<dbReference type="InterPro" id="IPR010634">
    <property type="entry name" value="DUF1223"/>
</dbReference>
<dbReference type="RefSeq" id="WP_275683982.1">
    <property type="nucleotide sequence ID" value="NZ_JAJLJH010000006.1"/>
</dbReference>
<dbReference type="SUPFAM" id="SSF52833">
    <property type="entry name" value="Thioredoxin-like"/>
    <property type="match status" value="1"/>
</dbReference>
<evidence type="ECO:0000256" key="1">
    <source>
        <dbReference type="SAM" id="SignalP"/>
    </source>
</evidence>
<dbReference type="EMBL" id="JAJLJH010000006">
    <property type="protein sequence ID" value="MCK9687939.1"/>
    <property type="molecule type" value="Genomic_DNA"/>
</dbReference>
<keyword evidence="3" id="KW-1185">Reference proteome</keyword>
<feature type="chain" id="PRO_5040957040" evidence="1">
    <location>
        <begin position="30"/>
        <end position="254"/>
    </location>
</feature>
<dbReference type="PANTHER" id="PTHR36057">
    <property type="match status" value="1"/>
</dbReference>
<gene>
    <name evidence="2" type="ORF">LPC04_19720</name>
</gene>
<proteinExistence type="predicted"/>
<organism evidence="2 3">
    <name type="scientific">Scleromatobacter humisilvae</name>
    <dbReference type="NCBI Taxonomy" id="2897159"/>
    <lineage>
        <taxon>Bacteria</taxon>
        <taxon>Pseudomonadati</taxon>
        <taxon>Pseudomonadota</taxon>
        <taxon>Betaproteobacteria</taxon>
        <taxon>Burkholderiales</taxon>
        <taxon>Sphaerotilaceae</taxon>
        <taxon>Scleromatobacter</taxon>
    </lineage>
</organism>
<dbReference type="Proteomes" id="UP001139353">
    <property type="component" value="Unassembled WGS sequence"/>
</dbReference>
<evidence type="ECO:0000313" key="3">
    <source>
        <dbReference type="Proteomes" id="UP001139353"/>
    </source>
</evidence>
<evidence type="ECO:0000313" key="2">
    <source>
        <dbReference type="EMBL" id="MCK9687939.1"/>
    </source>
</evidence>